<protein>
    <submittedName>
        <fullName evidence="1">Uncharacterized protein</fullName>
    </submittedName>
</protein>
<evidence type="ECO:0000313" key="2">
    <source>
        <dbReference type="Proteomes" id="UP000613768"/>
    </source>
</evidence>
<keyword evidence="2" id="KW-1185">Reference proteome</keyword>
<dbReference type="EMBL" id="JACYTR010000071">
    <property type="protein sequence ID" value="MBD8527903.1"/>
    <property type="molecule type" value="Genomic_DNA"/>
</dbReference>
<dbReference type="RefSeq" id="WP_192031324.1">
    <property type="nucleotide sequence ID" value="NZ_JACYTR010000071.1"/>
</dbReference>
<reference evidence="1 2" key="1">
    <citation type="submission" date="2020-09" db="EMBL/GenBank/DDBJ databases">
        <title>Pseudoxanthomonas sp. CAU 1598 isolated from sand of Yaerae Beach.</title>
        <authorList>
            <person name="Kim W."/>
        </authorList>
    </citation>
    <scope>NUCLEOTIDE SEQUENCE [LARGE SCALE GENOMIC DNA]</scope>
    <source>
        <strain evidence="1 2">CAU 1598</strain>
    </source>
</reference>
<name>A0AAW3ZQ92_9GAMM</name>
<comment type="caution">
    <text evidence="1">The sequence shown here is derived from an EMBL/GenBank/DDBJ whole genome shotgun (WGS) entry which is preliminary data.</text>
</comment>
<evidence type="ECO:0000313" key="1">
    <source>
        <dbReference type="EMBL" id="MBD8527903.1"/>
    </source>
</evidence>
<dbReference type="AlphaFoldDB" id="A0AAW3ZQ92"/>
<gene>
    <name evidence="1" type="ORF">IFO71_19320</name>
</gene>
<dbReference type="Proteomes" id="UP000613768">
    <property type="component" value="Unassembled WGS sequence"/>
</dbReference>
<sequence length="195" mass="22489">MNSVRKKGAPPMAAEHSFTFERTARRRRFQACVTLAAGRDCLRIENQIEGWLRRFEYGLTWWPASQDLRRQATDLADALNMPRHYANALSRQGTDRIERWSWRLFGYEVDYLLDPALLAGRFELWHRFSLRGALAQVEERSTDAGQWFVGRRGNLAVLCGRLGAFTSTSIGNMKGISRTDWVMPIAPLVQALERW</sequence>
<organism evidence="1 2">
    <name type="scientific">Pseudomarimonas arenosa</name>
    <dbReference type="NCBI Taxonomy" id="2774145"/>
    <lineage>
        <taxon>Bacteria</taxon>
        <taxon>Pseudomonadati</taxon>
        <taxon>Pseudomonadota</taxon>
        <taxon>Gammaproteobacteria</taxon>
        <taxon>Lysobacterales</taxon>
        <taxon>Lysobacteraceae</taxon>
        <taxon>Pseudomarimonas</taxon>
    </lineage>
</organism>
<proteinExistence type="predicted"/>
<accession>A0AAW3ZQ92</accession>